<feature type="transmembrane region" description="Helical" evidence="2">
    <location>
        <begin position="85"/>
        <end position="110"/>
    </location>
</feature>
<keyword evidence="2" id="KW-0472">Membrane</keyword>
<feature type="transmembrane region" description="Helical" evidence="2">
    <location>
        <begin position="12"/>
        <end position="33"/>
    </location>
</feature>
<evidence type="ECO:0000256" key="1">
    <source>
        <dbReference type="SAM" id="MobiDB-lite"/>
    </source>
</evidence>
<proteinExistence type="predicted"/>
<accession>A0A7S1FJQ8</accession>
<organism evidence="3">
    <name type="scientific">Noctiluca scintillans</name>
    <name type="common">Sea sparkle</name>
    <name type="synonym">Red tide dinoflagellate</name>
    <dbReference type="NCBI Taxonomy" id="2966"/>
    <lineage>
        <taxon>Eukaryota</taxon>
        <taxon>Sar</taxon>
        <taxon>Alveolata</taxon>
        <taxon>Dinophyceae</taxon>
        <taxon>Noctilucales</taxon>
        <taxon>Noctilucaceae</taxon>
        <taxon>Noctiluca</taxon>
    </lineage>
</organism>
<dbReference type="AlphaFoldDB" id="A0A7S1FJQ8"/>
<feature type="transmembrane region" description="Helical" evidence="2">
    <location>
        <begin position="163"/>
        <end position="183"/>
    </location>
</feature>
<gene>
    <name evidence="3" type="ORF">NSCI0253_LOCUS44666</name>
</gene>
<feature type="region of interest" description="Disordered" evidence="1">
    <location>
        <begin position="124"/>
        <end position="147"/>
    </location>
</feature>
<evidence type="ECO:0000313" key="3">
    <source>
        <dbReference type="EMBL" id="CAD8870309.1"/>
    </source>
</evidence>
<dbReference type="Gene3D" id="1.20.140.150">
    <property type="match status" value="1"/>
</dbReference>
<protein>
    <submittedName>
        <fullName evidence="3">Uncharacterized protein</fullName>
    </submittedName>
</protein>
<dbReference type="EMBL" id="HBFQ01063116">
    <property type="protein sequence ID" value="CAD8870309.1"/>
    <property type="molecule type" value="Transcribed_RNA"/>
</dbReference>
<keyword evidence="2" id="KW-1133">Transmembrane helix</keyword>
<name>A0A7S1FJQ8_NOCSC</name>
<keyword evidence="2" id="KW-0812">Transmembrane</keyword>
<evidence type="ECO:0000256" key="2">
    <source>
        <dbReference type="SAM" id="Phobius"/>
    </source>
</evidence>
<sequence>MLPLRPTVIAKCAGALNSLTILMLIISVSSPWWTRTKGDTEEQTVGLWTEDRDDDWPGAVRMTADIDDQCDHSEEYNTMCKKVSALRAFCILGIIVTFLSMCATIVSLGFSSRVVRIRRPVSSELTTSDGSTKPVDEVVPNPRDDRGQVVDDDSSQNFYRAGAGLVALCLLFSVLGLIIGAITEVPGSGWSLAGPGFVCLAVSLVFSIPSFVALLMASDDVVFHFFATETDSAKLNRDVREREFHTRHDDRNVSDNRCVRDRD</sequence>
<feature type="transmembrane region" description="Helical" evidence="2">
    <location>
        <begin position="195"/>
        <end position="217"/>
    </location>
</feature>
<reference evidence="3" key="1">
    <citation type="submission" date="2021-01" db="EMBL/GenBank/DDBJ databases">
        <authorList>
            <person name="Corre E."/>
            <person name="Pelletier E."/>
            <person name="Niang G."/>
            <person name="Scheremetjew M."/>
            <person name="Finn R."/>
            <person name="Kale V."/>
            <person name="Holt S."/>
            <person name="Cochrane G."/>
            <person name="Meng A."/>
            <person name="Brown T."/>
            <person name="Cohen L."/>
        </authorList>
    </citation>
    <scope>NUCLEOTIDE SEQUENCE</scope>
</reference>